<evidence type="ECO:0000313" key="2">
    <source>
        <dbReference type="EMBL" id="EGW06371.1"/>
    </source>
</evidence>
<protein>
    <submittedName>
        <fullName evidence="2">Uncharacterized protein</fullName>
    </submittedName>
</protein>
<evidence type="ECO:0000256" key="1">
    <source>
        <dbReference type="SAM" id="MobiDB-lite"/>
    </source>
</evidence>
<organism evidence="2 3">
    <name type="scientific">Cricetulus griseus</name>
    <name type="common">Chinese hamster</name>
    <name type="synonym">Cricetulus barabensis griseus</name>
    <dbReference type="NCBI Taxonomy" id="10029"/>
    <lineage>
        <taxon>Eukaryota</taxon>
        <taxon>Metazoa</taxon>
        <taxon>Chordata</taxon>
        <taxon>Craniata</taxon>
        <taxon>Vertebrata</taxon>
        <taxon>Euteleostomi</taxon>
        <taxon>Mammalia</taxon>
        <taxon>Eutheria</taxon>
        <taxon>Euarchontoglires</taxon>
        <taxon>Glires</taxon>
        <taxon>Rodentia</taxon>
        <taxon>Myomorpha</taxon>
        <taxon>Muroidea</taxon>
        <taxon>Cricetidae</taxon>
        <taxon>Cricetinae</taxon>
        <taxon>Cricetulus</taxon>
    </lineage>
</organism>
<name>G3I4K8_CRIGR</name>
<dbReference type="Proteomes" id="UP000001075">
    <property type="component" value="Unassembled WGS sequence"/>
</dbReference>
<dbReference type="AlphaFoldDB" id="G3I4K8"/>
<gene>
    <name evidence="2" type="ORF">I79_018390</name>
</gene>
<feature type="region of interest" description="Disordered" evidence="1">
    <location>
        <begin position="1"/>
        <end position="24"/>
    </location>
</feature>
<sequence>MAPTSLNFHIPPFPRAHRNSTQSYVPRFRIPSQLNATTPRTMDAASVQFTQTLVQPT</sequence>
<dbReference type="InParanoid" id="G3I4K8"/>
<evidence type="ECO:0000313" key="3">
    <source>
        <dbReference type="Proteomes" id="UP000001075"/>
    </source>
</evidence>
<reference evidence="3" key="1">
    <citation type="journal article" date="2011" name="Nat. Biotechnol.">
        <title>The genomic sequence of the Chinese hamster ovary (CHO)-K1 cell line.</title>
        <authorList>
            <person name="Xu X."/>
            <person name="Nagarajan H."/>
            <person name="Lewis N.E."/>
            <person name="Pan S."/>
            <person name="Cai Z."/>
            <person name="Liu X."/>
            <person name="Chen W."/>
            <person name="Xie M."/>
            <person name="Wang W."/>
            <person name="Hammond S."/>
            <person name="Andersen M.R."/>
            <person name="Neff N."/>
            <person name="Passarelli B."/>
            <person name="Koh W."/>
            <person name="Fan H.C."/>
            <person name="Wang J."/>
            <person name="Gui Y."/>
            <person name="Lee K.H."/>
            <person name="Betenbaugh M.J."/>
            <person name="Quake S.R."/>
            <person name="Famili I."/>
            <person name="Palsson B.O."/>
            <person name="Wang J."/>
        </authorList>
    </citation>
    <scope>NUCLEOTIDE SEQUENCE [LARGE SCALE GENOMIC DNA]</scope>
    <source>
        <strain evidence="3">CHO K1 cell line</strain>
    </source>
</reference>
<dbReference type="EMBL" id="JH001255">
    <property type="protein sequence ID" value="EGW06371.1"/>
    <property type="molecule type" value="Genomic_DNA"/>
</dbReference>
<accession>G3I4K8</accession>
<proteinExistence type="predicted"/>